<keyword evidence="3" id="KW-0479">Metal-binding</keyword>
<dbReference type="Pfam" id="PF01761">
    <property type="entry name" value="DHQ_synthase"/>
    <property type="match status" value="1"/>
</dbReference>
<accession>Q6N2J8</accession>
<evidence type="ECO:0000259" key="7">
    <source>
        <dbReference type="Pfam" id="PF01761"/>
    </source>
</evidence>
<dbReference type="GO" id="GO:0003856">
    <property type="term" value="F:3-dehydroquinate synthase activity"/>
    <property type="evidence" value="ECO:0007669"/>
    <property type="project" value="UniProtKB-EC"/>
</dbReference>
<dbReference type="PANTHER" id="PTHR43622:SF1">
    <property type="entry name" value="3-DEHYDROQUINATE SYNTHASE"/>
    <property type="match status" value="1"/>
</dbReference>
<dbReference type="CDD" id="cd08195">
    <property type="entry name" value="DHQS"/>
    <property type="match status" value="1"/>
</dbReference>
<keyword evidence="5 9" id="KW-0456">Lyase</keyword>
<dbReference type="EMBL" id="CP116810">
    <property type="protein sequence ID" value="WCL94239.1"/>
    <property type="molecule type" value="Genomic_DNA"/>
</dbReference>
<dbReference type="GeneID" id="66895171"/>
<reference evidence="9 11" key="2">
    <citation type="journal article" date="2004" name="Nat. Biotechnol.">
        <title>Complete genome sequence of the metabolically versatile photosynthetic bacterium Rhodopseudomonas palustris.</title>
        <authorList>
            <person name="Larimer F.W."/>
            <person name="Chain P."/>
            <person name="Hauser L."/>
            <person name="Lamerdin J."/>
            <person name="Malfatti S."/>
            <person name="Do L."/>
            <person name="Land M.L."/>
            <person name="Pelletier D.A."/>
            <person name="Beatty J.T."/>
            <person name="Lang A.S."/>
            <person name="Tabita F.R."/>
            <person name="Gibson J.L."/>
            <person name="Hanson T.E."/>
            <person name="Bobst C."/>
            <person name="Torres J.L."/>
            <person name="Peres C."/>
            <person name="Harrison F.H."/>
            <person name="Gibson J."/>
            <person name="Harwood C.S."/>
        </authorList>
    </citation>
    <scope>NUCLEOTIDE SEQUENCE [LARGE SCALE GENOMIC DNA]</scope>
    <source>
        <strain evidence="11">ATCC BAA-98 / CGA009</strain>
        <strain evidence="9">CGA009</strain>
    </source>
</reference>
<sequence length="372" mass="40911">MQDSFEVSASTGTYAVTVGDQLLADVVREHPNAVYIVDTILEDRLPPEAKRRIRIDALEANKSLEYAPHLISELRKAGADRSTHLVAIGGGIIQDVVTFAASIFMRGLPWTYMPTTLLSMVDSCIGGKSSINAAGYKNLVGNFYPPKKVLVDVSFISTLDAEMIAGGLFEAAKICYASNYQAFLDYLACSPGLKMTDEQAVNVIRHSLLTKKWFIEIDEFDQKERLLLNFGHTFGHALEAATDFGISHGVGVGLGMLVAAQYAKRETELTDAGKDHVAHLIEHVKDMIGPRAERVLQSPAHVDLDLAMEKFEFDKKHKSDSYRIVIPNREGALALVSVSKTPETRRKILGAFSAAFDEISWPYQIPQVVTPA</sequence>
<dbReference type="PANTHER" id="PTHR43622">
    <property type="entry name" value="3-DEHYDROQUINATE SYNTHASE"/>
    <property type="match status" value="1"/>
</dbReference>
<dbReference type="EC" id="4.2.3.4" evidence="9"/>
<dbReference type="InterPro" id="IPR050071">
    <property type="entry name" value="Dehydroquinate_synthase"/>
</dbReference>
<evidence type="ECO:0000256" key="6">
    <source>
        <dbReference type="ARBA" id="ARBA00023285"/>
    </source>
</evidence>
<dbReference type="RefSeq" id="WP_011159587.1">
    <property type="nucleotide sequence ID" value="NZ_CP116810.1"/>
</dbReference>
<dbReference type="PhylomeDB" id="Q6N2J8"/>
<dbReference type="Gene3D" id="3.40.50.1970">
    <property type="match status" value="1"/>
</dbReference>
<evidence type="ECO:0000259" key="8">
    <source>
        <dbReference type="Pfam" id="PF24621"/>
    </source>
</evidence>
<dbReference type="Gene3D" id="1.20.1090.10">
    <property type="entry name" value="Dehydroquinate synthase-like - alpha domain"/>
    <property type="match status" value="1"/>
</dbReference>
<evidence type="ECO:0000313" key="9">
    <source>
        <dbReference type="EMBL" id="CAE29493.1"/>
    </source>
</evidence>
<comment type="cofactor">
    <cofactor evidence="1">
        <name>NAD(+)</name>
        <dbReference type="ChEBI" id="CHEBI:57540"/>
    </cofactor>
</comment>
<dbReference type="SUPFAM" id="SSF56796">
    <property type="entry name" value="Dehydroquinate synthase-like"/>
    <property type="match status" value="1"/>
</dbReference>
<dbReference type="GO" id="GO:0009073">
    <property type="term" value="P:aromatic amino acid family biosynthetic process"/>
    <property type="evidence" value="ECO:0007669"/>
    <property type="project" value="InterPro"/>
</dbReference>
<evidence type="ECO:0000256" key="3">
    <source>
        <dbReference type="ARBA" id="ARBA00022723"/>
    </source>
</evidence>
<organism evidence="9">
    <name type="scientific">Rhodopseudomonas palustris (strain ATCC BAA-98 / CGA009)</name>
    <dbReference type="NCBI Taxonomy" id="258594"/>
    <lineage>
        <taxon>Bacteria</taxon>
        <taxon>Pseudomonadati</taxon>
        <taxon>Pseudomonadota</taxon>
        <taxon>Alphaproteobacteria</taxon>
        <taxon>Hyphomicrobiales</taxon>
        <taxon>Nitrobacteraceae</taxon>
        <taxon>Rhodopseudomonas</taxon>
    </lineage>
</organism>
<dbReference type="EMBL" id="BX572606">
    <property type="protein sequence ID" value="CAE29493.1"/>
    <property type="molecule type" value="Genomic_DNA"/>
</dbReference>
<dbReference type="eggNOG" id="COG0337">
    <property type="taxonomic scope" value="Bacteria"/>
</dbReference>
<evidence type="ECO:0000256" key="2">
    <source>
        <dbReference type="ARBA" id="ARBA00001941"/>
    </source>
</evidence>
<dbReference type="KEGG" id="rpa:TX73_020995"/>
<dbReference type="Proteomes" id="UP000001426">
    <property type="component" value="Chromosome"/>
</dbReference>
<reference evidence="10" key="3">
    <citation type="submission" date="2022-12" db="EMBL/GenBank/DDBJ databases">
        <title>Complete genome sequence of Rhodopseudomonas palustris CGA0092 and corrections to the R. palustris CGA009 genome sequence.</title>
        <authorList>
            <person name="Mazny B.R."/>
            <person name="Sheff O.F."/>
            <person name="LaSarre B."/>
            <person name="McKinlay A."/>
            <person name="McKinlay J.B."/>
        </authorList>
    </citation>
    <scope>NUCLEOTIDE SEQUENCE</scope>
    <source>
        <strain evidence="10">CGA009</strain>
    </source>
</reference>
<gene>
    <name evidence="9" type="ordered locus">RPA4052</name>
    <name evidence="10" type="ORF">TX73_020995</name>
</gene>
<keyword evidence="6" id="KW-0170">Cobalt</keyword>
<proteinExistence type="predicted"/>
<evidence type="ECO:0000256" key="5">
    <source>
        <dbReference type="ARBA" id="ARBA00023239"/>
    </source>
</evidence>
<comment type="cofactor">
    <cofactor evidence="2">
        <name>Co(2+)</name>
        <dbReference type="ChEBI" id="CHEBI:48828"/>
    </cofactor>
</comment>
<name>Q6N2J8_RHOPA</name>
<evidence type="ECO:0000256" key="1">
    <source>
        <dbReference type="ARBA" id="ARBA00001911"/>
    </source>
</evidence>
<keyword evidence="11" id="KW-1185">Reference proteome</keyword>
<dbReference type="InterPro" id="IPR030963">
    <property type="entry name" value="DHQ_synth_fam"/>
</dbReference>
<evidence type="ECO:0000256" key="4">
    <source>
        <dbReference type="ARBA" id="ARBA00023027"/>
    </source>
</evidence>
<dbReference type="InterPro" id="IPR030960">
    <property type="entry name" value="DHQS/DOIS_N"/>
</dbReference>
<reference evidence="10" key="1">
    <citation type="submission" date="2003-07" db="EMBL/GenBank/DDBJ databases">
        <authorList>
            <consortium name="Rhodopseudomonas genome consortium"/>
            <person name="Larimer F."/>
            <person name="Harwood C."/>
        </authorList>
    </citation>
    <scope>NUCLEOTIDE SEQUENCE</scope>
    <source>
        <strain evidence="10">CGA009</strain>
    </source>
</reference>
<evidence type="ECO:0000313" key="10">
    <source>
        <dbReference type="EMBL" id="WCL94239.1"/>
    </source>
</evidence>
<keyword evidence="4" id="KW-0520">NAD</keyword>
<dbReference type="PIRSF" id="PIRSF001455">
    <property type="entry name" value="DHQ_synth"/>
    <property type="match status" value="1"/>
</dbReference>
<dbReference type="AlphaFoldDB" id="Q6N2J8"/>
<dbReference type="HOGENOM" id="CLU_001201_0_1_5"/>
<protein>
    <submittedName>
        <fullName evidence="9 10">3-dehydroquinate synthase</fullName>
        <ecNumber evidence="9">4.2.3.4</ecNumber>
    </submittedName>
</protein>
<dbReference type="Pfam" id="PF24621">
    <property type="entry name" value="DHQS_C"/>
    <property type="match status" value="1"/>
</dbReference>
<feature type="domain" description="3-dehydroquinate synthase N-terminal" evidence="7">
    <location>
        <begin position="54"/>
        <end position="163"/>
    </location>
</feature>
<dbReference type="GO" id="GO:0046872">
    <property type="term" value="F:metal ion binding"/>
    <property type="evidence" value="ECO:0007669"/>
    <property type="project" value="UniProtKB-KW"/>
</dbReference>
<dbReference type="STRING" id="258594.RPA4052"/>
<dbReference type="InterPro" id="IPR056179">
    <property type="entry name" value="DHQS_C"/>
</dbReference>
<evidence type="ECO:0000313" key="11">
    <source>
        <dbReference type="Proteomes" id="UP000001426"/>
    </source>
</evidence>
<feature type="domain" description="3-dehydroquinate synthase C-terminal" evidence="8">
    <location>
        <begin position="168"/>
        <end position="316"/>
    </location>
</feature>